<dbReference type="EMBL" id="BQNB010010175">
    <property type="protein sequence ID" value="GJS73730.1"/>
    <property type="molecule type" value="Genomic_DNA"/>
</dbReference>
<name>A0ABQ4Y8M7_9ASTR</name>
<dbReference type="Pfam" id="PF00078">
    <property type="entry name" value="RVT_1"/>
    <property type="match status" value="1"/>
</dbReference>
<feature type="compositionally biased region" description="Low complexity" evidence="2">
    <location>
        <begin position="172"/>
        <end position="184"/>
    </location>
</feature>
<dbReference type="InterPro" id="IPR032567">
    <property type="entry name" value="RTL1-rel"/>
</dbReference>
<reference evidence="5" key="2">
    <citation type="submission" date="2022-01" db="EMBL/GenBank/DDBJ databases">
        <authorList>
            <person name="Yamashiro T."/>
            <person name="Shiraishi A."/>
            <person name="Satake H."/>
            <person name="Nakayama K."/>
        </authorList>
    </citation>
    <scope>NUCLEOTIDE SEQUENCE</scope>
</reference>
<feature type="compositionally biased region" description="Polar residues" evidence="2">
    <location>
        <begin position="485"/>
        <end position="494"/>
    </location>
</feature>
<dbReference type="GO" id="GO:0003964">
    <property type="term" value="F:RNA-directed DNA polymerase activity"/>
    <property type="evidence" value="ECO:0007669"/>
    <property type="project" value="UniProtKB-KW"/>
</dbReference>
<keyword evidence="5" id="KW-0695">RNA-directed DNA polymerase</keyword>
<dbReference type="InterPro" id="IPR021109">
    <property type="entry name" value="Peptidase_aspartic_dom_sf"/>
</dbReference>
<dbReference type="PANTHER" id="PTHR15503:SF45">
    <property type="entry name" value="RNA-DIRECTED DNA POLYMERASE HOMOLOG"/>
    <property type="match status" value="1"/>
</dbReference>
<evidence type="ECO:0000313" key="5">
    <source>
        <dbReference type="EMBL" id="GJS73730.1"/>
    </source>
</evidence>
<feature type="region of interest" description="Disordered" evidence="2">
    <location>
        <begin position="162"/>
        <end position="235"/>
    </location>
</feature>
<feature type="region of interest" description="Disordered" evidence="2">
    <location>
        <begin position="465"/>
        <end position="494"/>
    </location>
</feature>
<evidence type="ECO:0000259" key="3">
    <source>
        <dbReference type="Pfam" id="PF00078"/>
    </source>
</evidence>
<reference evidence="5" key="1">
    <citation type="journal article" date="2022" name="Int. J. Mol. Sci.">
        <title>Draft Genome of Tanacetum Coccineum: Genomic Comparison of Closely Related Tanacetum-Family Plants.</title>
        <authorList>
            <person name="Yamashiro T."/>
            <person name="Shiraishi A."/>
            <person name="Nakayama K."/>
            <person name="Satake H."/>
        </authorList>
    </citation>
    <scope>NUCLEOTIDE SEQUENCE</scope>
</reference>
<dbReference type="Proteomes" id="UP001151760">
    <property type="component" value="Unassembled WGS sequence"/>
</dbReference>
<dbReference type="CDD" id="cd01647">
    <property type="entry name" value="RT_LTR"/>
    <property type="match status" value="1"/>
</dbReference>
<dbReference type="Pfam" id="PF03732">
    <property type="entry name" value="Retrotrans_gag"/>
    <property type="match status" value="1"/>
</dbReference>
<dbReference type="Gene3D" id="3.10.10.10">
    <property type="entry name" value="HIV Type 1 Reverse Transcriptase, subunit A, domain 1"/>
    <property type="match status" value="1"/>
</dbReference>
<dbReference type="InterPro" id="IPR043502">
    <property type="entry name" value="DNA/RNA_pol_sf"/>
</dbReference>
<evidence type="ECO:0000256" key="2">
    <source>
        <dbReference type="SAM" id="MobiDB-lite"/>
    </source>
</evidence>
<dbReference type="SUPFAM" id="SSF56672">
    <property type="entry name" value="DNA/RNA polymerases"/>
    <property type="match status" value="1"/>
</dbReference>
<feature type="region of interest" description="Disordered" evidence="2">
    <location>
        <begin position="644"/>
        <end position="664"/>
    </location>
</feature>
<dbReference type="Pfam" id="PF08284">
    <property type="entry name" value="RVP_2"/>
    <property type="match status" value="1"/>
</dbReference>
<dbReference type="InterPro" id="IPR000477">
    <property type="entry name" value="RT_dom"/>
</dbReference>
<dbReference type="InterPro" id="IPR005162">
    <property type="entry name" value="Retrotrans_gag_dom"/>
</dbReference>
<dbReference type="CDD" id="cd00303">
    <property type="entry name" value="retropepsin_like"/>
    <property type="match status" value="1"/>
</dbReference>
<feature type="compositionally biased region" description="Acidic residues" evidence="2">
    <location>
        <begin position="109"/>
        <end position="118"/>
    </location>
</feature>
<dbReference type="PANTHER" id="PTHR15503">
    <property type="entry name" value="LDOC1 RELATED"/>
    <property type="match status" value="1"/>
</dbReference>
<keyword evidence="1" id="KW-0175">Coiled coil</keyword>
<keyword evidence="5" id="KW-0548">Nucleotidyltransferase</keyword>
<accession>A0ABQ4Y8M7</accession>
<dbReference type="InterPro" id="IPR043128">
    <property type="entry name" value="Rev_trsase/Diguanyl_cyclase"/>
</dbReference>
<feature type="region of interest" description="Disordered" evidence="2">
    <location>
        <begin position="109"/>
        <end position="128"/>
    </location>
</feature>
<sequence length="964" mass="108276">MRALGDVKLCQGHGCSIISISSDSSEESVSSHAPRVILFGAVIPVIPEVPIVPADLIVAPEVGTVSVVSPSGVLDLVDYSSSSDSDPLEDSLPPVPDLPLVLPFLCSDDSEADSESEPAEQRPVSSSHDTLAPLSEFLLAPVIVPPRVRPVPARRLAWRRVSHHSSDRHSSPDSSSSSSPSDHSLSGHKPPDTTDADTSTPPRFSSLGSSSKRSLDSSSPSFRPSRKRCRSPTASVPSLTYVSRSIAPTLADLLPPRKRFRDSYSPEDSKEEHMEVDTMMQRLLQMEDDEEFEAEASAADTREIAVDPLAIGDSFESSRGGIPDLEDTIYDIVHYISEVHIDRITEIETTQRQLEASQLVASKERGSLVERIGSLRLEYLKVRAMLSIERDRIDSLHWHMALLQEEFRQVRRDRDDTRRRLRRLESTMTITHSGMTPEAIEELINRRVEEALAAHEATRAANALEAKNQSQNGSDGDNKNGLHEVSTTQLQGNERSCRIDKRTIGTKAAFAMSWKELMKLMAKVYCPRNEIQKMEFELWNLTAKNNDLAAYNQRFQELTMMCTKMVLEEDRVNKFIGGLPDNIQGNVIVVEPTRMQDVVRIANNLMDQKLKGYVVKHAENKERQPWIAVTIQKTERWRQGHFRSDCPKLKDQNRENKTGNKNGVGEARGKAYVLGGGEANLDYNVVKGTFLLNNHYASMIFNSGADRSFVSTTFSTLLDITPDTLDVSYAVELADGRTSETYTILRGCTLGLLGHPFNIDLMPVELESFDVIIGIDWLANHHAVIVCDKKIMRIPYGDEVLIVQVTKKEIEDKSEEKRLEDVPTGSMVLFVKKKDGSFRMCIDYHELNKLTVKNRYPLWRIDDLFDQLQGSSIYSKIKLRSGYHQLRVRDEDIPKKAFRTRYGHYEFQVMPFGLTNAPTVQFLSHMIDSEGIHVDPAKIKSIKDWASPKTPTKIRQFLGLAGYY</sequence>
<comment type="caution">
    <text evidence="5">The sequence shown here is derived from an EMBL/GenBank/DDBJ whole genome shotgun (WGS) entry which is preliminary data.</text>
</comment>
<feature type="domain" description="Reverse transcriptase" evidence="3">
    <location>
        <begin position="831"/>
        <end position="920"/>
    </location>
</feature>
<organism evidence="5 6">
    <name type="scientific">Tanacetum coccineum</name>
    <dbReference type="NCBI Taxonomy" id="301880"/>
    <lineage>
        <taxon>Eukaryota</taxon>
        <taxon>Viridiplantae</taxon>
        <taxon>Streptophyta</taxon>
        <taxon>Embryophyta</taxon>
        <taxon>Tracheophyta</taxon>
        <taxon>Spermatophyta</taxon>
        <taxon>Magnoliopsida</taxon>
        <taxon>eudicotyledons</taxon>
        <taxon>Gunneridae</taxon>
        <taxon>Pentapetalae</taxon>
        <taxon>asterids</taxon>
        <taxon>campanulids</taxon>
        <taxon>Asterales</taxon>
        <taxon>Asteraceae</taxon>
        <taxon>Asteroideae</taxon>
        <taxon>Anthemideae</taxon>
        <taxon>Anthemidinae</taxon>
        <taxon>Tanacetum</taxon>
    </lineage>
</organism>
<dbReference type="Gene3D" id="3.30.70.270">
    <property type="match status" value="1"/>
</dbReference>
<gene>
    <name evidence="5" type="ORF">Tco_0706571</name>
</gene>
<feature type="coiled-coil region" evidence="1">
    <location>
        <begin position="400"/>
        <end position="427"/>
    </location>
</feature>
<feature type="compositionally biased region" description="Low complexity" evidence="2">
    <location>
        <begin position="196"/>
        <end position="223"/>
    </location>
</feature>
<evidence type="ECO:0000259" key="4">
    <source>
        <dbReference type="Pfam" id="PF03732"/>
    </source>
</evidence>
<feature type="compositionally biased region" description="Basic and acidic residues" evidence="2">
    <location>
        <begin position="644"/>
        <end position="658"/>
    </location>
</feature>
<keyword evidence="5" id="KW-0808">Transferase</keyword>
<protein>
    <submittedName>
        <fullName evidence="5">Reverse transcriptase domain-containing protein</fullName>
    </submittedName>
</protein>
<feature type="domain" description="Retrotransposon gag" evidence="4">
    <location>
        <begin position="502"/>
        <end position="580"/>
    </location>
</feature>
<proteinExistence type="predicted"/>
<keyword evidence="6" id="KW-1185">Reference proteome</keyword>
<dbReference type="SUPFAM" id="SSF50630">
    <property type="entry name" value="Acid proteases"/>
    <property type="match status" value="1"/>
</dbReference>
<evidence type="ECO:0000256" key="1">
    <source>
        <dbReference type="SAM" id="Coils"/>
    </source>
</evidence>
<evidence type="ECO:0000313" key="6">
    <source>
        <dbReference type="Proteomes" id="UP001151760"/>
    </source>
</evidence>